<proteinExistence type="predicted"/>
<evidence type="ECO:0000313" key="3">
    <source>
        <dbReference type="Proteomes" id="UP001267290"/>
    </source>
</evidence>
<organism evidence="2 3">
    <name type="scientific">Paenibacillus qinlingensis</name>
    <dbReference type="NCBI Taxonomy" id="1837343"/>
    <lineage>
        <taxon>Bacteria</taxon>
        <taxon>Bacillati</taxon>
        <taxon>Bacillota</taxon>
        <taxon>Bacilli</taxon>
        <taxon>Bacillales</taxon>
        <taxon>Paenibacillaceae</taxon>
        <taxon>Paenibacillus</taxon>
    </lineage>
</organism>
<gene>
    <name evidence="2" type="ORF">J2736_002647</name>
</gene>
<dbReference type="InterPro" id="IPR012854">
    <property type="entry name" value="Cu_amine_oxidase-like_N"/>
</dbReference>
<dbReference type="SUPFAM" id="SSF55383">
    <property type="entry name" value="Copper amine oxidase, domain N"/>
    <property type="match status" value="1"/>
</dbReference>
<dbReference type="Proteomes" id="UP001267290">
    <property type="component" value="Unassembled WGS sequence"/>
</dbReference>
<dbReference type="InterPro" id="IPR036582">
    <property type="entry name" value="Mao_N_sf"/>
</dbReference>
<feature type="domain" description="Copper amine oxidase-like N-terminal" evidence="1">
    <location>
        <begin position="42"/>
        <end position="90"/>
    </location>
</feature>
<dbReference type="Pfam" id="PF07833">
    <property type="entry name" value="Cu_amine_oxidN1"/>
    <property type="match status" value="1"/>
</dbReference>
<reference evidence="2 3" key="1">
    <citation type="submission" date="2023-07" db="EMBL/GenBank/DDBJ databases">
        <title>Sorghum-associated microbial communities from plants grown in Nebraska, USA.</title>
        <authorList>
            <person name="Schachtman D."/>
        </authorList>
    </citation>
    <scope>NUCLEOTIDE SEQUENCE [LARGE SCALE GENOMIC DNA]</scope>
    <source>
        <strain evidence="2 3">CC258</strain>
    </source>
</reference>
<protein>
    <recommendedName>
        <fullName evidence="1">Copper amine oxidase-like N-terminal domain-containing protein</fullName>
    </recommendedName>
</protein>
<dbReference type="EMBL" id="JAVDSB010000003">
    <property type="protein sequence ID" value="MDR6551460.1"/>
    <property type="molecule type" value="Genomic_DNA"/>
</dbReference>
<comment type="caution">
    <text evidence="2">The sequence shown here is derived from an EMBL/GenBank/DDBJ whole genome shotgun (WGS) entry which is preliminary data.</text>
</comment>
<sequence length="281" mass="31989">MKKMPKWSKITIIGTLMGTCFGAGVYAQDVLQRVDAYLRSDYKVVVNGQAVQLANPPLIYNNSSYLPVKELGGHLGAIVNWEESTKTIFINPRVNANQPAEGTATNYLDIKLQFPYAQYMDYRGATYPMLINNTDQAYYRLIDVERMGIRTDGLRKAKDKFTGQLYVSEAELKNVWGNEPPQISYTNYETIVITEEKDPLKLEELRKYVNDFQYLPINGVIIASNPIIIDKLPEENTYSYLTNDNGHFYRTKLTLTQSTGWNNKILYFVGSSSKEDIEAGK</sequence>
<name>A0ABU1NVF3_9BACL</name>
<keyword evidence="3" id="KW-1185">Reference proteome</keyword>
<evidence type="ECO:0000313" key="2">
    <source>
        <dbReference type="EMBL" id="MDR6551460.1"/>
    </source>
</evidence>
<evidence type="ECO:0000259" key="1">
    <source>
        <dbReference type="Pfam" id="PF07833"/>
    </source>
</evidence>
<accession>A0ABU1NVF3</accession>
<dbReference type="RefSeq" id="WP_397340616.1">
    <property type="nucleotide sequence ID" value="NZ_JAVDSB010000003.1"/>
</dbReference>